<accession>A0A848D9P8</accession>
<organism evidence="1 2">
    <name type="scientific">Candidatus Ethanoperedens thermophilum</name>
    <dbReference type="NCBI Taxonomy" id="2766897"/>
    <lineage>
        <taxon>Archaea</taxon>
        <taxon>Methanobacteriati</taxon>
        <taxon>Methanobacteriota</taxon>
        <taxon>Stenosarchaea group</taxon>
        <taxon>Methanomicrobia</taxon>
        <taxon>Methanosarcinales</taxon>
        <taxon>Methanosarcinales incertae sedis</taxon>
        <taxon>GOM Arc I cluster</taxon>
        <taxon>Candidatus Ethanoperedens</taxon>
    </lineage>
</organism>
<evidence type="ECO:0000313" key="1">
    <source>
        <dbReference type="EMBL" id="NMG83243.1"/>
    </source>
</evidence>
<comment type="caution">
    <text evidence="1">The sequence shown here is derived from an EMBL/GenBank/DDBJ whole genome shotgun (WGS) entry which is preliminary data.</text>
</comment>
<dbReference type="PANTHER" id="PTHR37029">
    <property type="entry name" value="SSR1768 PROTEIN"/>
    <property type="match status" value="1"/>
</dbReference>
<dbReference type="InterPro" id="IPR019270">
    <property type="entry name" value="DUF2283"/>
</dbReference>
<proteinExistence type="predicted"/>
<evidence type="ECO:0000313" key="2">
    <source>
        <dbReference type="Proteomes" id="UP000606580"/>
    </source>
</evidence>
<sequence>MRLKVDMESDALYVRLSEEPIEESEEVSGSIIIDYSKDGKVVGIELLRIKDRFSLEELSTLKVELPTIA</sequence>
<reference evidence="1" key="1">
    <citation type="journal article" date="2020" name="MBio">
        <title>'Candidatus Ethanoperedens,' a Thermophilic Genus of Archaea Mediating the Anaerobic Oxidation of Ethane.</title>
        <authorList>
            <person name="Hahn C.J."/>
            <person name="Laso-Perez R."/>
            <person name="Vulcano F."/>
            <person name="Vaziourakis K.M."/>
            <person name="Stokke R."/>
            <person name="Steen I.H."/>
            <person name="Teske A."/>
            <person name="Boetius A."/>
            <person name="Liebeke M."/>
            <person name="Amann R."/>
            <person name="Knittel K."/>
            <person name="Wegener G."/>
        </authorList>
    </citation>
    <scope>NUCLEOTIDE SEQUENCE</scope>
    <source>
        <strain evidence="1">GoM-Arc1-LC-WB58</strain>
    </source>
</reference>
<dbReference type="Pfam" id="PF10049">
    <property type="entry name" value="DUF2283"/>
    <property type="match status" value="1"/>
</dbReference>
<name>A0A848D9P8_9EURY</name>
<gene>
    <name evidence="1" type="ORF">GIS02_03430</name>
</gene>
<dbReference type="Proteomes" id="UP000606580">
    <property type="component" value="Unassembled WGS sequence"/>
</dbReference>
<protein>
    <submittedName>
        <fullName evidence="1">DUF2283 domain-containing protein</fullName>
    </submittedName>
</protein>
<dbReference type="PANTHER" id="PTHR37029:SF1">
    <property type="entry name" value="SSR1768 PROTEIN"/>
    <property type="match status" value="1"/>
</dbReference>
<dbReference type="AlphaFoldDB" id="A0A848D9P8"/>
<dbReference type="EMBL" id="WNEG01000067">
    <property type="protein sequence ID" value="NMG83243.1"/>
    <property type="molecule type" value="Genomic_DNA"/>
</dbReference>